<dbReference type="Proteomes" id="UP001497516">
    <property type="component" value="Chromosome 6"/>
</dbReference>
<keyword evidence="1" id="KW-1133">Transmembrane helix</keyword>
<feature type="transmembrane region" description="Helical" evidence="1">
    <location>
        <begin position="12"/>
        <end position="33"/>
    </location>
</feature>
<evidence type="ECO:0000313" key="3">
    <source>
        <dbReference type="Proteomes" id="UP001497516"/>
    </source>
</evidence>
<keyword evidence="1" id="KW-0472">Membrane</keyword>
<dbReference type="AlphaFoldDB" id="A0AAV2F7V2"/>
<organism evidence="2 3">
    <name type="scientific">Linum trigynum</name>
    <dbReference type="NCBI Taxonomy" id="586398"/>
    <lineage>
        <taxon>Eukaryota</taxon>
        <taxon>Viridiplantae</taxon>
        <taxon>Streptophyta</taxon>
        <taxon>Embryophyta</taxon>
        <taxon>Tracheophyta</taxon>
        <taxon>Spermatophyta</taxon>
        <taxon>Magnoliopsida</taxon>
        <taxon>eudicotyledons</taxon>
        <taxon>Gunneridae</taxon>
        <taxon>Pentapetalae</taxon>
        <taxon>rosids</taxon>
        <taxon>fabids</taxon>
        <taxon>Malpighiales</taxon>
        <taxon>Linaceae</taxon>
        <taxon>Linum</taxon>
    </lineage>
</organism>
<dbReference type="EMBL" id="OZ034819">
    <property type="protein sequence ID" value="CAL1393863.1"/>
    <property type="molecule type" value="Genomic_DNA"/>
</dbReference>
<keyword evidence="3" id="KW-1185">Reference proteome</keyword>
<protein>
    <submittedName>
        <fullName evidence="2">Uncharacterized protein</fullName>
    </submittedName>
</protein>
<evidence type="ECO:0000313" key="2">
    <source>
        <dbReference type="EMBL" id="CAL1393863.1"/>
    </source>
</evidence>
<proteinExistence type="predicted"/>
<gene>
    <name evidence="2" type="ORF">LTRI10_LOCUS34404</name>
</gene>
<sequence length="313" mass="34472">MALGAIHATEGSLYIIVLVGCLGVGIVCDLEVFQDPPLPPHLALLVGEDEIIVMPNVGQPHLKSIHTVGESHMRGPDIIMRWRWRRNRLVSILCLNFIITLINWHVSSDEIHPIKGPGGKGCGGRWYLGPKIPDCQIEVSRQTGDICTTMVLPTLVHSYLEKQSDDRPSQVDHDSLVKLVEHVEVSGGHRTSTFILARARVANEGVADAHHQSDLSPLCILRCPPGGDVRLREVVPPRLKEHLLTDISFSPQVAVGLCPSVLLDVNAECHTEGCDTHTPLDTSKSERDRALLIEVEIMVGPMKALESHKELHR</sequence>
<reference evidence="2 3" key="1">
    <citation type="submission" date="2024-04" db="EMBL/GenBank/DDBJ databases">
        <authorList>
            <person name="Fracassetti M."/>
        </authorList>
    </citation>
    <scope>NUCLEOTIDE SEQUENCE [LARGE SCALE GENOMIC DNA]</scope>
</reference>
<name>A0AAV2F7V2_9ROSI</name>
<accession>A0AAV2F7V2</accession>
<keyword evidence="1" id="KW-0812">Transmembrane</keyword>
<feature type="transmembrane region" description="Helical" evidence="1">
    <location>
        <begin position="89"/>
        <end position="106"/>
    </location>
</feature>
<evidence type="ECO:0000256" key="1">
    <source>
        <dbReference type="SAM" id="Phobius"/>
    </source>
</evidence>